<sequence>MKKIFVLLISTLLVFSITLVSMGAPTIKGDFRYDMYDDESQDESKGKDQSYATADLRISVQDKLSDSLTAFAKFRARHQKNDDDTDFDINEYYVNYKESWGSVKAGYYEYKFTPSRVLLKSGYYHVWPKVDVMAATTFNTPVNGLAFDLMFQPYAQEEMDDGAYGLSTSYNADKWGIKLTYADLKKADEAVAEYNKIYNKGSADDADVFAFDIYYTPIKGMKFFVDAVDYSSNDESNAAIADSVFDDNGIDGLDPVLGFQWKAIGGSKLDFSLERALNPRFEDTDKEYDGSAIGAKYHLSKQTSIEFEHYVIGDDQTKNMLRLRYKF</sequence>
<organism evidence="2 3">
    <name type="scientific">Iocasia fonsfrigidae</name>
    <dbReference type="NCBI Taxonomy" id="2682810"/>
    <lineage>
        <taxon>Bacteria</taxon>
        <taxon>Bacillati</taxon>
        <taxon>Bacillota</taxon>
        <taxon>Clostridia</taxon>
        <taxon>Halanaerobiales</taxon>
        <taxon>Halanaerobiaceae</taxon>
        <taxon>Iocasia</taxon>
    </lineage>
</organism>
<dbReference type="InterPro" id="IPR033900">
    <property type="entry name" value="Gram_neg_porin_domain"/>
</dbReference>
<evidence type="ECO:0000313" key="2">
    <source>
        <dbReference type="EMBL" id="QTL97294.1"/>
    </source>
</evidence>
<dbReference type="SUPFAM" id="SSF56935">
    <property type="entry name" value="Porins"/>
    <property type="match status" value="1"/>
</dbReference>
<protein>
    <submittedName>
        <fullName evidence="2">Porin</fullName>
    </submittedName>
</protein>
<keyword evidence="3" id="KW-1185">Reference proteome</keyword>
<dbReference type="GO" id="GO:0015288">
    <property type="term" value="F:porin activity"/>
    <property type="evidence" value="ECO:0007669"/>
    <property type="project" value="InterPro"/>
</dbReference>
<feature type="domain" description="Porin" evidence="1">
    <location>
        <begin position="30"/>
        <end position="309"/>
    </location>
</feature>
<evidence type="ECO:0000259" key="1">
    <source>
        <dbReference type="Pfam" id="PF13609"/>
    </source>
</evidence>
<dbReference type="AlphaFoldDB" id="A0A8A7KGL1"/>
<dbReference type="Proteomes" id="UP000665020">
    <property type="component" value="Chromosome"/>
</dbReference>
<dbReference type="InterPro" id="IPR023614">
    <property type="entry name" value="Porin_dom_sf"/>
</dbReference>
<dbReference type="RefSeq" id="WP_230868925.1">
    <property type="nucleotide sequence ID" value="NZ_CP046640.1"/>
</dbReference>
<dbReference type="KEGG" id="ifn:GM661_04500"/>
<dbReference type="Gene3D" id="2.40.160.10">
    <property type="entry name" value="Porin"/>
    <property type="match status" value="1"/>
</dbReference>
<name>A0A8A7KGL1_9FIRM</name>
<reference evidence="2" key="1">
    <citation type="submission" date="2019-12" db="EMBL/GenBank/DDBJ databases">
        <authorList>
            <person name="zhang j."/>
            <person name="sun C.M."/>
        </authorList>
    </citation>
    <scope>NUCLEOTIDE SEQUENCE</scope>
    <source>
        <strain evidence="2">NS-1</strain>
    </source>
</reference>
<gene>
    <name evidence="2" type="ORF">GM661_04500</name>
</gene>
<evidence type="ECO:0000313" key="3">
    <source>
        <dbReference type="Proteomes" id="UP000665020"/>
    </source>
</evidence>
<dbReference type="Pfam" id="PF13609">
    <property type="entry name" value="Porin_4"/>
    <property type="match status" value="1"/>
</dbReference>
<accession>A0A8A7KGL1</accession>
<dbReference type="EMBL" id="CP046640">
    <property type="protein sequence ID" value="QTL97294.1"/>
    <property type="molecule type" value="Genomic_DNA"/>
</dbReference>
<dbReference type="GO" id="GO:0016020">
    <property type="term" value="C:membrane"/>
    <property type="evidence" value="ECO:0007669"/>
    <property type="project" value="InterPro"/>
</dbReference>
<proteinExistence type="predicted"/>